<comment type="similarity">
    <text evidence="2">Belongs to the major facilitator superfamily. TCR/Tet family.</text>
</comment>
<dbReference type="PANTHER" id="PTHR23504">
    <property type="entry name" value="MAJOR FACILITATOR SUPERFAMILY DOMAIN-CONTAINING PROTEIN 10"/>
    <property type="match status" value="1"/>
</dbReference>
<organism evidence="9 10">
    <name type="scientific">Prochlorococcus marinus (strain MIT 9303)</name>
    <dbReference type="NCBI Taxonomy" id="59922"/>
    <lineage>
        <taxon>Bacteria</taxon>
        <taxon>Bacillati</taxon>
        <taxon>Cyanobacteriota</taxon>
        <taxon>Cyanophyceae</taxon>
        <taxon>Synechococcales</taxon>
        <taxon>Prochlorococcaceae</taxon>
        <taxon>Prochlorococcus</taxon>
    </lineage>
</organism>
<reference evidence="9 10" key="1">
    <citation type="journal article" date="2007" name="PLoS Genet.">
        <title>Patterns and implications of gene gain and loss in the evolution of Prochlorococcus.</title>
        <authorList>
            <person name="Kettler G.C."/>
            <person name="Martiny A.C."/>
            <person name="Huang K."/>
            <person name="Zucker J."/>
            <person name="Coleman M.L."/>
            <person name="Rodrigue S."/>
            <person name="Chen F."/>
            <person name="Lapidus A."/>
            <person name="Ferriera S."/>
            <person name="Johnson J."/>
            <person name="Steglich C."/>
            <person name="Church G.M."/>
            <person name="Richardson P."/>
            <person name="Chisholm S.W."/>
        </authorList>
    </citation>
    <scope>NUCLEOTIDE SEQUENCE [LARGE SCALE GENOMIC DNA]</scope>
    <source>
        <strain evidence="9 10">MIT 9303</strain>
    </source>
</reference>
<feature type="transmembrane region" description="Helical" evidence="7">
    <location>
        <begin position="248"/>
        <end position="270"/>
    </location>
</feature>
<feature type="transmembrane region" description="Helical" evidence="7">
    <location>
        <begin position="118"/>
        <end position="136"/>
    </location>
</feature>
<feature type="transmembrane region" description="Helical" evidence="7">
    <location>
        <begin position="276"/>
        <end position="300"/>
    </location>
</feature>
<evidence type="ECO:0000256" key="2">
    <source>
        <dbReference type="ARBA" id="ARBA00007520"/>
    </source>
</evidence>
<dbReference type="GO" id="GO:0005886">
    <property type="term" value="C:plasma membrane"/>
    <property type="evidence" value="ECO:0007669"/>
    <property type="project" value="UniProtKB-SubCell"/>
</dbReference>
<dbReference type="InterPro" id="IPR011701">
    <property type="entry name" value="MFS"/>
</dbReference>
<evidence type="ECO:0000313" key="10">
    <source>
        <dbReference type="Proteomes" id="UP000002274"/>
    </source>
</evidence>
<dbReference type="Gene3D" id="1.20.1250.20">
    <property type="entry name" value="MFS general substrate transporter like domains"/>
    <property type="match status" value="1"/>
</dbReference>
<feature type="transmembrane region" description="Helical" evidence="7">
    <location>
        <begin position="312"/>
        <end position="330"/>
    </location>
</feature>
<evidence type="ECO:0000256" key="5">
    <source>
        <dbReference type="ARBA" id="ARBA00022989"/>
    </source>
</evidence>
<keyword evidence="4 7" id="KW-0812">Transmembrane</keyword>
<feature type="transmembrane region" description="Helical" evidence="7">
    <location>
        <begin position="405"/>
        <end position="425"/>
    </location>
</feature>
<dbReference type="RefSeq" id="WP_011827561.1">
    <property type="nucleotide sequence ID" value="NC_008820.1"/>
</dbReference>
<evidence type="ECO:0000256" key="4">
    <source>
        <dbReference type="ARBA" id="ARBA00022692"/>
    </source>
</evidence>
<dbReference type="Pfam" id="PF07690">
    <property type="entry name" value="MFS_1"/>
    <property type="match status" value="1"/>
</dbReference>
<dbReference type="PROSITE" id="PS00216">
    <property type="entry name" value="SUGAR_TRANSPORT_1"/>
    <property type="match status" value="1"/>
</dbReference>
<evidence type="ECO:0000313" key="9">
    <source>
        <dbReference type="EMBL" id="ABM79723.1"/>
    </source>
</evidence>
<feature type="transmembrane region" description="Helical" evidence="7">
    <location>
        <begin position="372"/>
        <end position="393"/>
    </location>
</feature>
<dbReference type="Proteomes" id="UP000002274">
    <property type="component" value="Chromosome"/>
</dbReference>
<dbReference type="PANTHER" id="PTHR23504:SF15">
    <property type="entry name" value="MAJOR FACILITATOR SUPERFAMILY (MFS) PROFILE DOMAIN-CONTAINING PROTEIN"/>
    <property type="match status" value="1"/>
</dbReference>
<dbReference type="InterPro" id="IPR020846">
    <property type="entry name" value="MFS_dom"/>
</dbReference>
<evidence type="ECO:0000259" key="8">
    <source>
        <dbReference type="PROSITE" id="PS50850"/>
    </source>
</evidence>
<feature type="transmembrane region" description="Helical" evidence="7">
    <location>
        <begin position="188"/>
        <end position="212"/>
    </location>
</feature>
<dbReference type="PROSITE" id="PS50850">
    <property type="entry name" value="MFS"/>
    <property type="match status" value="1"/>
</dbReference>
<comment type="subcellular location">
    <subcellularLocation>
        <location evidence="1">Cell membrane</location>
        <topology evidence="1">Multi-pass membrane protein</topology>
    </subcellularLocation>
</comment>
<dbReference type="InterPro" id="IPR036259">
    <property type="entry name" value="MFS_trans_sf"/>
</dbReference>
<evidence type="ECO:0000256" key="7">
    <source>
        <dbReference type="SAM" id="Phobius"/>
    </source>
</evidence>
<sequence>MASSLYGIVTFILTHSQLRRPQIPIFLCAFVTLLNDRLGETLLLPLLPYLPGRFTDSGTILGLLGGTYALAQFVVAPLIGALSDRFGRKPVLTACVAGSVVGLGLFAITIWIDWNILPAAWIGIVPLILLFSARIIDGVSGGTASSATAVLADISTPENRAKAFGLIGVAFGLGFILGPYIGGRLAEINIALPGIAATAFAVANLLLVIYILPETHPPAARNSLPSKRQLNPITQLAQIFANPLVSRLCFAFFLFFMAFNGFTAVLVLYLKQAFSWTVSLAGLTFAVVGVIAMVVQGLLIGPLVKSFGEWRLTIAGIGFVIAGCLLLPMATQQNSISVVFTAVSVLALGTGLVVPCLRALVSRRLDNAGQGAVLGSLQGLQSLGTFLGAAAAGFAYDQIGTRSPFWLASLVLVGVIALVAGGLPASTRNTTIKQS</sequence>
<keyword evidence="5 7" id="KW-1133">Transmembrane helix</keyword>
<protein>
    <submittedName>
        <fullName evidence="9">Multidrug efflux transporter, MFS family protein</fullName>
    </submittedName>
</protein>
<dbReference type="EMBL" id="CP000554">
    <property type="protein sequence ID" value="ABM79723.1"/>
    <property type="molecule type" value="Genomic_DNA"/>
</dbReference>
<dbReference type="PRINTS" id="PR01035">
    <property type="entry name" value="TCRTETA"/>
</dbReference>
<evidence type="ECO:0000256" key="1">
    <source>
        <dbReference type="ARBA" id="ARBA00004651"/>
    </source>
</evidence>
<feature type="transmembrane region" description="Helical" evidence="7">
    <location>
        <begin position="163"/>
        <end position="182"/>
    </location>
</feature>
<feature type="domain" description="Major facilitator superfamily (MFS) profile" evidence="8">
    <location>
        <begin position="25"/>
        <end position="427"/>
    </location>
</feature>
<dbReference type="SUPFAM" id="SSF103473">
    <property type="entry name" value="MFS general substrate transporter"/>
    <property type="match status" value="1"/>
</dbReference>
<evidence type="ECO:0000256" key="6">
    <source>
        <dbReference type="ARBA" id="ARBA00023136"/>
    </source>
</evidence>
<keyword evidence="3" id="KW-0813">Transport</keyword>
<evidence type="ECO:0000256" key="3">
    <source>
        <dbReference type="ARBA" id="ARBA00022448"/>
    </source>
</evidence>
<dbReference type="AlphaFoldDB" id="A2CE13"/>
<dbReference type="InterPro" id="IPR005829">
    <property type="entry name" value="Sugar_transporter_CS"/>
</dbReference>
<dbReference type="STRING" id="59922.P9303_29931"/>
<proteinExistence type="inferred from homology"/>
<dbReference type="KEGG" id="pmf:P9303_29931"/>
<feature type="transmembrane region" description="Helical" evidence="7">
    <location>
        <begin position="58"/>
        <end position="79"/>
    </location>
</feature>
<keyword evidence="6 7" id="KW-0472">Membrane</keyword>
<dbReference type="InterPro" id="IPR001958">
    <property type="entry name" value="Tet-R_TetA/multi-R_MdtG-like"/>
</dbReference>
<feature type="transmembrane region" description="Helical" evidence="7">
    <location>
        <begin position="91"/>
        <end position="112"/>
    </location>
</feature>
<dbReference type="HOGENOM" id="CLU_001265_10_11_3"/>
<accession>A2CE13</accession>
<dbReference type="BioCyc" id="PMAR59922:G1G80-2627-MONOMER"/>
<gene>
    <name evidence="9" type="ordered locus">P9303_29931</name>
</gene>
<feature type="transmembrane region" description="Helical" evidence="7">
    <location>
        <begin position="336"/>
        <end position="360"/>
    </location>
</feature>
<name>A2CE13_PROM3</name>
<dbReference type="GO" id="GO:0022857">
    <property type="term" value="F:transmembrane transporter activity"/>
    <property type="evidence" value="ECO:0007669"/>
    <property type="project" value="InterPro"/>
</dbReference>